<evidence type="ECO:0000256" key="1">
    <source>
        <dbReference type="RuleBase" id="RU361155"/>
    </source>
</evidence>
<gene>
    <name evidence="3" type="ORF">DAT39_014678</name>
</gene>
<evidence type="ECO:0000259" key="2">
    <source>
        <dbReference type="Pfam" id="PF00685"/>
    </source>
</evidence>
<dbReference type="OrthoDB" id="205623at2759"/>
<feature type="non-terminal residue" evidence="3">
    <location>
        <position position="1"/>
    </location>
</feature>
<keyword evidence="4" id="KW-1185">Reference proteome</keyword>
<dbReference type="AlphaFoldDB" id="A0A8J4WXI9"/>
<dbReference type="GO" id="GO:0008146">
    <property type="term" value="F:sulfotransferase activity"/>
    <property type="evidence" value="ECO:0007669"/>
    <property type="project" value="InterPro"/>
</dbReference>
<feature type="domain" description="Sulfotransferase" evidence="2">
    <location>
        <begin position="1"/>
        <end position="60"/>
    </location>
</feature>
<feature type="non-terminal residue" evidence="3">
    <location>
        <position position="60"/>
    </location>
</feature>
<dbReference type="SUPFAM" id="SSF52540">
    <property type="entry name" value="P-loop containing nucleoside triphosphate hydrolases"/>
    <property type="match status" value="1"/>
</dbReference>
<dbReference type="Proteomes" id="UP000727407">
    <property type="component" value="Unassembled WGS sequence"/>
</dbReference>
<name>A0A8J4WXI9_CLAMG</name>
<dbReference type="Gene3D" id="3.40.50.300">
    <property type="entry name" value="P-loop containing nucleotide triphosphate hydrolases"/>
    <property type="match status" value="1"/>
</dbReference>
<reference evidence="3" key="1">
    <citation type="submission" date="2020-07" db="EMBL/GenBank/DDBJ databases">
        <title>Clarias magur genome sequencing, assembly and annotation.</title>
        <authorList>
            <person name="Kushwaha B."/>
            <person name="Kumar R."/>
            <person name="Das P."/>
            <person name="Joshi C.G."/>
            <person name="Kumar D."/>
            <person name="Nagpure N.S."/>
            <person name="Pandey M."/>
            <person name="Agarwal S."/>
            <person name="Srivastava S."/>
            <person name="Singh M."/>
            <person name="Sahoo L."/>
            <person name="Jayasankar P."/>
            <person name="Meher P.K."/>
            <person name="Koringa P.G."/>
            <person name="Iquebal M.A."/>
            <person name="Das S.P."/>
            <person name="Bit A."/>
            <person name="Patnaik S."/>
            <person name="Patel N."/>
            <person name="Shah T.M."/>
            <person name="Hinsu A."/>
            <person name="Jena J.K."/>
        </authorList>
    </citation>
    <scope>NUCLEOTIDE SEQUENCE</scope>
    <source>
        <strain evidence="3">CIFAMagur01</strain>
        <tissue evidence="3">Testis</tissue>
    </source>
</reference>
<organism evidence="3 4">
    <name type="scientific">Clarias magur</name>
    <name type="common">Asian catfish</name>
    <name type="synonym">Macropteronotus magur</name>
    <dbReference type="NCBI Taxonomy" id="1594786"/>
    <lineage>
        <taxon>Eukaryota</taxon>
        <taxon>Metazoa</taxon>
        <taxon>Chordata</taxon>
        <taxon>Craniata</taxon>
        <taxon>Vertebrata</taxon>
        <taxon>Euteleostomi</taxon>
        <taxon>Actinopterygii</taxon>
        <taxon>Neopterygii</taxon>
        <taxon>Teleostei</taxon>
        <taxon>Ostariophysi</taxon>
        <taxon>Siluriformes</taxon>
        <taxon>Clariidae</taxon>
        <taxon>Clarias</taxon>
    </lineage>
</organism>
<comment type="similarity">
    <text evidence="1">Belongs to the sulfotransferase 1 family.</text>
</comment>
<evidence type="ECO:0000313" key="3">
    <source>
        <dbReference type="EMBL" id="KAF5895604.1"/>
    </source>
</evidence>
<dbReference type="Pfam" id="PF00685">
    <property type="entry name" value="Sulfotransfer_1"/>
    <property type="match status" value="1"/>
</dbReference>
<dbReference type="InterPro" id="IPR027417">
    <property type="entry name" value="P-loop_NTPase"/>
</dbReference>
<accession>A0A8J4WXI9</accession>
<proteinExistence type="inferred from homology"/>
<sequence>DLRGAVVKICEFLGKNVSNEVIDSVVEKTSFNNMKKDPKANYEFLNDDLADSGKGTFLRK</sequence>
<evidence type="ECO:0000313" key="4">
    <source>
        <dbReference type="Proteomes" id="UP000727407"/>
    </source>
</evidence>
<dbReference type="InterPro" id="IPR000863">
    <property type="entry name" value="Sulfotransferase_dom"/>
</dbReference>
<keyword evidence="1" id="KW-0808">Transferase</keyword>
<comment type="caution">
    <text evidence="3">The sequence shown here is derived from an EMBL/GenBank/DDBJ whole genome shotgun (WGS) entry which is preliminary data.</text>
</comment>
<dbReference type="EMBL" id="QNUK01000315">
    <property type="protein sequence ID" value="KAF5895604.1"/>
    <property type="molecule type" value="Genomic_DNA"/>
</dbReference>
<dbReference type="EC" id="2.8.2.-" evidence="1"/>
<protein>
    <recommendedName>
        <fullName evidence="1">Sulfotransferase</fullName>
        <ecNumber evidence="1">2.8.2.-</ecNumber>
    </recommendedName>
</protein>